<evidence type="ECO:0008006" key="5">
    <source>
        <dbReference type="Google" id="ProtNLM"/>
    </source>
</evidence>
<dbReference type="OrthoDB" id="7284600at2"/>
<comment type="caution">
    <text evidence="3">The sequence shown here is derived from an EMBL/GenBank/DDBJ whole genome shotgun (WGS) entry which is preliminary data.</text>
</comment>
<gene>
    <name evidence="3" type="ORF">EAH89_30390</name>
</gene>
<sequence>MSRSLLLGLSLLLASAAGPAGAETCSSSTLSSADFAVARWCGDPPAPGTLRLVRRGGGAEEFLNVPLDTFREVVRTPRVARYVEEEVAPRFERGVARAEPPLAAARRRARVEGTEAPVPAGATRRSRRPEAAGDEAGPAPERAARASTAARLRAAARRRAEAERG</sequence>
<dbReference type="AlphaFoldDB" id="A0A502EIC2"/>
<keyword evidence="2" id="KW-0732">Signal</keyword>
<name>A0A502EIC2_9PROT</name>
<keyword evidence="4" id="KW-1185">Reference proteome</keyword>
<evidence type="ECO:0000313" key="4">
    <source>
        <dbReference type="Proteomes" id="UP000317078"/>
    </source>
</evidence>
<dbReference type="RefSeq" id="WP_140887912.1">
    <property type="nucleotide sequence ID" value="NZ_RCZP01000102.1"/>
</dbReference>
<evidence type="ECO:0000256" key="2">
    <source>
        <dbReference type="SAM" id="SignalP"/>
    </source>
</evidence>
<feature type="signal peptide" evidence="2">
    <location>
        <begin position="1"/>
        <end position="22"/>
    </location>
</feature>
<organism evidence="3 4">
    <name type="scientific">Muricoccus nepalensis</name>
    <dbReference type="NCBI Taxonomy" id="1854500"/>
    <lineage>
        <taxon>Bacteria</taxon>
        <taxon>Pseudomonadati</taxon>
        <taxon>Pseudomonadota</taxon>
        <taxon>Alphaproteobacteria</taxon>
        <taxon>Acetobacterales</taxon>
        <taxon>Roseomonadaceae</taxon>
        <taxon>Muricoccus</taxon>
    </lineage>
</organism>
<proteinExistence type="predicted"/>
<evidence type="ECO:0000256" key="1">
    <source>
        <dbReference type="SAM" id="MobiDB-lite"/>
    </source>
</evidence>
<feature type="region of interest" description="Disordered" evidence="1">
    <location>
        <begin position="97"/>
        <end position="165"/>
    </location>
</feature>
<reference evidence="3 4" key="1">
    <citation type="journal article" date="2019" name="Environ. Microbiol.">
        <title>Species interactions and distinct microbial communities in high Arctic permafrost affected cryosols are associated with the CH4 and CO2 gas fluxes.</title>
        <authorList>
            <person name="Altshuler I."/>
            <person name="Hamel J."/>
            <person name="Turney S."/>
            <person name="Magnuson E."/>
            <person name="Levesque R."/>
            <person name="Greer C."/>
            <person name="Whyte L.G."/>
        </authorList>
    </citation>
    <scope>NUCLEOTIDE SEQUENCE [LARGE SCALE GENOMIC DNA]</scope>
    <source>
        <strain evidence="3 4">S9.3B</strain>
    </source>
</reference>
<evidence type="ECO:0000313" key="3">
    <source>
        <dbReference type="EMBL" id="TPG36246.1"/>
    </source>
</evidence>
<dbReference type="EMBL" id="RCZP01000102">
    <property type="protein sequence ID" value="TPG36246.1"/>
    <property type="molecule type" value="Genomic_DNA"/>
</dbReference>
<protein>
    <recommendedName>
        <fullName evidence="5">KTSC domain-containing protein</fullName>
    </recommendedName>
</protein>
<feature type="chain" id="PRO_5021335010" description="KTSC domain-containing protein" evidence="2">
    <location>
        <begin position="23"/>
        <end position="165"/>
    </location>
</feature>
<feature type="compositionally biased region" description="Low complexity" evidence="1">
    <location>
        <begin position="134"/>
        <end position="153"/>
    </location>
</feature>
<dbReference type="Proteomes" id="UP000317078">
    <property type="component" value="Unassembled WGS sequence"/>
</dbReference>
<accession>A0A502EIC2</accession>